<proteinExistence type="predicted"/>
<name>A0A813BXB8_9DINO</name>
<dbReference type="EMBL" id="CAJNJA010078474">
    <property type="protein sequence ID" value="CAE7922426.1"/>
    <property type="molecule type" value="Genomic_DNA"/>
</dbReference>
<accession>A0A813BXB8</accession>
<gene>
    <name evidence="1" type="ORF">SNEC2469_LOCUS31854</name>
</gene>
<sequence>MSCESVLAGQRWQDKVVINGDNTENWGVSRQLLPPPDVSVYGATVHCFGPDTGRGVFLTIMTWRLLQAGEVGDCKSVQKSALAVSFHTFQQSCNLLPWHAVMSEIWLIFCRPEPTTSLRRDENLWDVGHEAST</sequence>
<protein>
    <submittedName>
        <fullName evidence="1">Uncharacterized protein</fullName>
    </submittedName>
</protein>
<reference evidence="1" key="1">
    <citation type="submission" date="2021-02" db="EMBL/GenBank/DDBJ databases">
        <authorList>
            <person name="Dougan E. K."/>
            <person name="Rhodes N."/>
            <person name="Thang M."/>
            <person name="Chan C."/>
        </authorList>
    </citation>
    <scope>NUCLEOTIDE SEQUENCE</scope>
</reference>
<dbReference type="Proteomes" id="UP000601435">
    <property type="component" value="Unassembled WGS sequence"/>
</dbReference>
<dbReference type="AlphaFoldDB" id="A0A813BXB8"/>
<comment type="caution">
    <text evidence="1">The sequence shown here is derived from an EMBL/GenBank/DDBJ whole genome shotgun (WGS) entry which is preliminary data.</text>
</comment>
<dbReference type="OrthoDB" id="10269312at2759"/>
<keyword evidence="2" id="KW-1185">Reference proteome</keyword>
<organism evidence="1 2">
    <name type="scientific">Symbiodinium necroappetens</name>
    <dbReference type="NCBI Taxonomy" id="1628268"/>
    <lineage>
        <taxon>Eukaryota</taxon>
        <taxon>Sar</taxon>
        <taxon>Alveolata</taxon>
        <taxon>Dinophyceae</taxon>
        <taxon>Suessiales</taxon>
        <taxon>Symbiodiniaceae</taxon>
        <taxon>Symbiodinium</taxon>
    </lineage>
</organism>
<evidence type="ECO:0000313" key="1">
    <source>
        <dbReference type="EMBL" id="CAE7922426.1"/>
    </source>
</evidence>
<evidence type="ECO:0000313" key="2">
    <source>
        <dbReference type="Proteomes" id="UP000601435"/>
    </source>
</evidence>